<proteinExistence type="predicted"/>
<evidence type="ECO:0000259" key="2">
    <source>
        <dbReference type="Pfam" id="PF12937"/>
    </source>
</evidence>
<feature type="domain" description="F-box" evidence="2">
    <location>
        <begin position="59"/>
        <end position="98"/>
    </location>
</feature>
<dbReference type="SUPFAM" id="SSF52047">
    <property type="entry name" value="RNI-like"/>
    <property type="match status" value="1"/>
</dbReference>
<organism evidence="3 4">
    <name type="scientific">Batrachochytrium salamandrivorans</name>
    <dbReference type="NCBI Taxonomy" id="1357716"/>
    <lineage>
        <taxon>Eukaryota</taxon>
        <taxon>Fungi</taxon>
        <taxon>Fungi incertae sedis</taxon>
        <taxon>Chytridiomycota</taxon>
        <taxon>Chytridiomycota incertae sedis</taxon>
        <taxon>Chytridiomycetes</taxon>
        <taxon>Rhizophydiales</taxon>
        <taxon>Rhizophydiales incertae sedis</taxon>
        <taxon>Batrachochytrium</taxon>
    </lineage>
</organism>
<comment type="caution">
    <text evidence="3">The sequence shown here is derived from an EMBL/GenBank/DDBJ whole genome shotgun (WGS) entry which is preliminary data.</text>
</comment>
<dbReference type="EMBL" id="JAFCIX010000102">
    <property type="protein sequence ID" value="KAH6598570.1"/>
    <property type="molecule type" value="Genomic_DNA"/>
</dbReference>
<name>A0ABQ8FKS0_9FUNG</name>
<dbReference type="InterPro" id="IPR006553">
    <property type="entry name" value="Leu-rich_rpt_Cys-con_subtyp"/>
</dbReference>
<accession>A0ABQ8FKS0</accession>
<evidence type="ECO:0000313" key="4">
    <source>
        <dbReference type="Proteomes" id="UP001648503"/>
    </source>
</evidence>
<keyword evidence="4" id="KW-1185">Reference proteome</keyword>
<sequence length="692" mass="76064">MPSSEQEALEYPATTEYEHEQPIHEQQQQQQQQESMSEHNLGVCQDSKPAQGGRVVYMLPIELMAAILQHMDNKSDILQAALVSKAWARAGLQLLWSRTQCNADDWSSLQKLFQRPQRLYQDYRHSIRSLHITAPTSCSSRTTANSSEIRLPSLRKIVAGCPWLISLHVHTASLNDDDCWILSKSCPQLMAISFVSGIQPSGSVSDDGLSALAKNCRQLREVRIRSMLDSVFSERGIQALVEHTDGLLEVFGLELCSGGVSTNTTTIGSTNTIIRSTNTNIGSTIRSTNTTPFLPSSQSHPISSDPLRSLQDAIEPNSSITHANTTSADANSNTNTNGNSSRGFLSSIYNSEDRHRRFGNALVHLVQTNLHLKTLLLDWPIAMDAMLFGVAQSLRKLRHLSIGNSSNVDSIAQIIRHNPHLQSLALIDVGLQSTLPVQLLQPLMESAHQNAYHQTVQLGLTSLVLDGVDFLSNLVPVVLAFHNLTTLKLSSSRRMASMVDIITTHVQDIALACPSLIVLHIPISTDTQLIAFAQGCSMLVDVDVMDGHAVSNKGVIVLAKMCRRITRLALGSGRDITDVGIEMLARSLHSGLRHLSLPCAALDISIRSLEALTIHCVQLRSLEHLPVNIGIDALIDLLPRLPKLLALGINVSVRARNAPFSQRLGMRHALSRLDQDRIKQACKQLRYVTYHG</sequence>
<feature type="region of interest" description="Disordered" evidence="1">
    <location>
        <begin position="284"/>
        <end position="308"/>
    </location>
</feature>
<feature type="region of interest" description="Disordered" evidence="1">
    <location>
        <begin position="1"/>
        <end position="47"/>
    </location>
</feature>
<dbReference type="InterPro" id="IPR032675">
    <property type="entry name" value="LRR_dom_sf"/>
</dbReference>
<feature type="region of interest" description="Disordered" evidence="1">
    <location>
        <begin position="321"/>
        <end position="342"/>
    </location>
</feature>
<feature type="compositionally biased region" description="Polar residues" evidence="1">
    <location>
        <begin position="286"/>
        <end position="302"/>
    </location>
</feature>
<dbReference type="Proteomes" id="UP001648503">
    <property type="component" value="Unassembled WGS sequence"/>
</dbReference>
<dbReference type="PANTHER" id="PTHR13318">
    <property type="entry name" value="PARTNER OF PAIRED, ISOFORM B-RELATED"/>
    <property type="match status" value="1"/>
</dbReference>
<dbReference type="SUPFAM" id="SSF81383">
    <property type="entry name" value="F-box domain"/>
    <property type="match status" value="1"/>
</dbReference>
<dbReference type="PANTHER" id="PTHR13318:SF190">
    <property type="entry name" value="PARTNER OF PAIRED, ISOFORM B"/>
    <property type="match status" value="1"/>
</dbReference>
<evidence type="ECO:0000256" key="1">
    <source>
        <dbReference type="SAM" id="MobiDB-lite"/>
    </source>
</evidence>
<feature type="compositionally biased region" description="Low complexity" evidence="1">
    <location>
        <begin position="323"/>
        <end position="341"/>
    </location>
</feature>
<dbReference type="InterPro" id="IPR036047">
    <property type="entry name" value="F-box-like_dom_sf"/>
</dbReference>
<evidence type="ECO:0000313" key="3">
    <source>
        <dbReference type="EMBL" id="KAH6598570.1"/>
    </source>
</evidence>
<dbReference type="Pfam" id="PF12937">
    <property type="entry name" value="F-box-like"/>
    <property type="match status" value="1"/>
</dbReference>
<reference evidence="3 4" key="1">
    <citation type="submission" date="2021-02" db="EMBL/GenBank/DDBJ databases">
        <title>Variation within the Batrachochytrium salamandrivorans European outbreak.</title>
        <authorList>
            <person name="Kelly M."/>
            <person name="Pasmans F."/>
            <person name="Shea T.P."/>
            <person name="Munoz J.F."/>
            <person name="Carranza S."/>
            <person name="Cuomo C.A."/>
            <person name="Martel A."/>
        </authorList>
    </citation>
    <scope>NUCLEOTIDE SEQUENCE [LARGE SCALE GENOMIC DNA]</scope>
    <source>
        <strain evidence="3 4">AMFP18/2</strain>
    </source>
</reference>
<dbReference type="Gene3D" id="3.80.10.10">
    <property type="entry name" value="Ribonuclease Inhibitor"/>
    <property type="match status" value="2"/>
</dbReference>
<dbReference type="SMART" id="SM00367">
    <property type="entry name" value="LRR_CC"/>
    <property type="match status" value="4"/>
</dbReference>
<gene>
    <name evidence="3" type="ORF">BASA50_003608</name>
</gene>
<protein>
    <recommendedName>
        <fullName evidence="2">F-box domain-containing protein</fullName>
    </recommendedName>
</protein>
<dbReference type="InterPro" id="IPR001810">
    <property type="entry name" value="F-box_dom"/>
</dbReference>